<dbReference type="Gene3D" id="3.40.50.10420">
    <property type="entry name" value="NagB/RpiA/CoA transferase-like"/>
    <property type="match status" value="1"/>
</dbReference>
<dbReference type="Pfam" id="PF02589">
    <property type="entry name" value="LUD_dom"/>
    <property type="match status" value="1"/>
</dbReference>
<dbReference type="PANTHER" id="PTHR36179:SF2">
    <property type="entry name" value="LUD DOMAIN-CONTAINING PROTEIN"/>
    <property type="match status" value="1"/>
</dbReference>
<accession>A0ABT8ME82</accession>
<gene>
    <name evidence="2" type="ORF">FGU65_15450</name>
</gene>
<evidence type="ECO:0000313" key="3">
    <source>
        <dbReference type="Proteomes" id="UP001168338"/>
    </source>
</evidence>
<protein>
    <submittedName>
        <fullName evidence="2">Lactate utilization protein</fullName>
    </submittedName>
</protein>
<dbReference type="EMBL" id="VCYH01000027">
    <property type="protein sequence ID" value="MDN7026250.1"/>
    <property type="molecule type" value="Genomic_DNA"/>
</dbReference>
<comment type="caution">
    <text evidence="2">The sequence shown here is derived from an EMBL/GenBank/DDBJ whole genome shotgun (WGS) entry which is preliminary data.</text>
</comment>
<feature type="domain" description="LUD" evidence="1">
    <location>
        <begin position="9"/>
        <end position="160"/>
    </location>
</feature>
<keyword evidence="3" id="KW-1185">Reference proteome</keyword>
<dbReference type="Proteomes" id="UP001168338">
    <property type="component" value="Unassembled WGS sequence"/>
</dbReference>
<dbReference type="InterPro" id="IPR024185">
    <property type="entry name" value="FTHF_cligase-like_sf"/>
</dbReference>
<evidence type="ECO:0000313" key="2">
    <source>
        <dbReference type="EMBL" id="MDN7026250.1"/>
    </source>
</evidence>
<organism evidence="2 3">
    <name type="scientific">Methanoculleus frigidifontis</name>
    <dbReference type="NCBI Taxonomy" id="2584085"/>
    <lineage>
        <taxon>Archaea</taxon>
        <taxon>Methanobacteriati</taxon>
        <taxon>Methanobacteriota</taxon>
        <taxon>Stenosarchaea group</taxon>
        <taxon>Methanomicrobia</taxon>
        <taxon>Methanomicrobiales</taxon>
        <taxon>Methanomicrobiaceae</taxon>
        <taxon>Methanoculleus</taxon>
    </lineage>
</organism>
<dbReference type="PANTHER" id="PTHR36179">
    <property type="entry name" value="LUD_DOM DOMAIN-CONTAINING PROTEIN"/>
    <property type="match status" value="1"/>
</dbReference>
<dbReference type="SUPFAM" id="SSF100950">
    <property type="entry name" value="NagB/RpiA/CoA transferase-like"/>
    <property type="match status" value="1"/>
</dbReference>
<evidence type="ECO:0000259" key="1">
    <source>
        <dbReference type="Pfam" id="PF02589"/>
    </source>
</evidence>
<reference evidence="2" key="1">
    <citation type="submission" date="2019-05" db="EMBL/GenBank/DDBJ databases">
        <title>Methanoculleus sp. FWC-SCC1, a methanogenic archaeon isolated from deep marine cold seep.</title>
        <authorList>
            <person name="Chen Y.-W."/>
            <person name="Chen S.-C."/>
            <person name="Teng N.-H."/>
            <person name="Lai M.-C."/>
        </authorList>
    </citation>
    <scope>NUCLEOTIDE SEQUENCE</scope>
    <source>
        <strain evidence="2">FWC-SCC1</strain>
    </source>
</reference>
<name>A0ABT8ME82_9EURY</name>
<dbReference type="InterPro" id="IPR003741">
    <property type="entry name" value="LUD_dom"/>
</dbReference>
<dbReference type="InterPro" id="IPR037171">
    <property type="entry name" value="NagB/RpiA_transferase-like"/>
</dbReference>
<proteinExistence type="predicted"/>
<sequence length="196" mass="21242">MPDAKTIGKTAAAVSSRNVRVIHAGTGSEALATIRDLLPESADVMNGYSTTLLEVGYDRLLAENPKNWRNCHAAITAEDDTEKRHALRRRSVTADYFLSGVQAIAESGKLVGCDKSGSRVGAWPHGAGRLIFVSGVNKIVPTLDAALARCREHALPLENQQTLRAYGVPSAIGKMMILEEERIDGRTTLITDRRGY</sequence>